<gene>
    <name evidence="1" type="ORF">EZ242_12340</name>
</gene>
<dbReference type="Gene3D" id="3.40.50.1110">
    <property type="entry name" value="SGNH hydrolase"/>
    <property type="match status" value="1"/>
</dbReference>
<comment type="caution">
    <text evidence="1">The sequence shown here is derived from an EMBL/GenBank/DDBJ whole genome shotgun (WGS) entry which is preliminary data.</text>
</comment>
<dbReference type="InterPro" id="IPR036514">
    <property type="entry name" value="SGNH_hydro_sf"/>
</dbReference>
<keyword evidence="2" id="KW-1185">Reference proteome</keyword>
<dbReference type="SUPFAM" id="SSF52266">
    <property type="entry name" value="SGNH hydrolase"/>
    <property type="match status" value="1"/>
</dbReference>
<dbReference type="EMBL" id="SMLL01000004">
    <property type="protein sequence ID" value="TFY99916.1"/>
    <property type="molecule type" value="Genomic_DNA"/>
</dbReference>
<dbReference type="AlphaFoldDB" id="A0A4Z0BKR8"/>
<name>A0A4Z0BKR8_9BURK</name>
<dbReference type="RefSeq" id="WP_135285458.1">
    <property type="nucleotide sequence ID" value="NZ_SMLL01000004.1"/>
</dbReference>
<reference evidence="1 2" key="1">
    <citation type="submission" date="2019-03" db="EMBL/GenBank/DDBJ databases">
        <title>Ramlibacter rhizophilus CCTCC AB2015357, whole genome shotgun sequence.</title>
        <authorList>
            <person name="Zhang X."/>
            <person name="Feng G."/>
            <person name="Zhu H."/>
        </authorList>
    </citation>
    <scope>NUCLEOTIDE SEQUENCE [LARGE SCALE GENOMIC DNA]</scope>
    <source>
        <strain evidence="1 2">CCTCC AB2015357</strain>
    </source>
</reference>
<organism evidence="1 2">
    <name type="scientific">Ramlibacter rhizophilus</name>
    <dbReference type="NCBI Taxonomy" id="1781167"/>
    <lineage>
        <taxon>Bacteria</taxon>
        <taxon>Pseudomonadati</taxon>
        <taxon>Pseudomonadota</taxon>
        <taxon>Betaproteobacteria</taxon>
        <taxon>Burkholderiales</taxon>
        <taxon>Comamonadaceae</taxon>
        <taxon>Ramlibacter</taxon>
    </lineage>
</organism>
<dbReference type="OrthoDB" id="8449487at2"/>
<accession>A0A4Z0BKR8</accession>
<evidence type="ECO:0000313" key="2">
    <source>
        <dbReference type="Proteomes" id="UP000297564"/>
    </source>
</evidence>
<proteinExistence type="predicted"/>
<dbReference type="GO" id="GO:0016788">
    <property type="term" value="F:hydrolase activity, acting on ester bonds"/>
    <property type="evidence" value="ECO:0007669"/>
    <property type="project" value="UniProtKB-ARBA"/>
</dbReference>
<evidence type="ECO:0000313" key="1">
    <source>
        <dbReference type="EMBL" id="TFY99916.1"/>
    </source>
</evidence>
<keyword evidence="1" id="KW-0378">Hydrolase</keyword>
<protein>
    <submittedName>
        <fullName evidence="1">SGNH/GDSL hydrolase family protein</fullName>
    </submittedName>
</protein>
<sequence>MPDSWRMRLARRWRRHCDRHARRSVLVLGDSHVRVFEHWWFMWALPDVRWHITYVPGGTATGLYNAGSQTQSRARFEAALREHPRPELVLLNLGEVDTGHTVWARSQHGKGSVDALLHQAVDAYCRYIGELARRCRLAVIGAPLPTLPDDFVPGDAVATTRRAVSMTQAERTALTLAFNDRVAAECRALGVPHLDDRAESLGAAGTVRREWVRPDMPDHHYHRFTYARWLARSLAPLLTDDRSR</sequence>
<dbReference type="Proteomes" id="UP000297564">
    <property type="component" value="Unassembled WGS sequence"/>
</dbReference>